<dbReference type="CDD" id="cd17040">
    <property type="entry name" value="Ubl_MoaD_like"/>
    <property type="match status" value="1"/>
</dbReference>
<dbReference type="AlphaFoldDB" id="A0A1L7CS74"/>
<evidence type="ECO:0000313" key="1">
    <source>
        <dbReference type="EMBL" id="APT88678.1"/>
    </source>
</evidence>
<gene>
    <name evidence="1" type="ORF">CFRA_04740</name>
</gene>
<dbReference type="OrthoDB" id="3255135at2"/>
<name>A0A1L7CS74_9CORY</name>
<dbReference type="Gene3D" id="3.10.20.30">
    <property type="match status" value="1"/>
</dbReference>
<dbReference type="InterPro" id="IPR012675">
    <property type="entry name" value="Beta-grasp_dom_sf"/>
</dbReference>
<protein>
    <submittedName>
        <fullName evidence="1">Molybdopterin biosynthesis protein MoaD2</fullName>
    </submittedName>
</protein>
<sequence length="87" mass="8761">MSTIEVHYFAAARAAAGTALERVEAPGTLGELVGQLAAGHSGTTEAGMSLASVLERCSFLVDGARSELTASLDDAARVDVLPPFAGG</sequence>
<proteinExistence type="predicted"/>
<dbReference type="Pfam" id="PF02597">
    <property type="entry name" value="ThiS"/>
    <property type="match status" value="1"/>
</dbReference>
<dbReference type="KEGG" id="cfk:CFRA_04740"/>
<dbReference type="Proteomes" id="UP000185434">
    <property type="component" value="Chromosome"/>
</dbReference>
<dbReference type="InterPro" id="IPR016155">
    <property type="entry name" value="Mopterin_synth/thiamin_S_b"/>
</dbReference>
<dbReference type="STRING" id="1437875.CFRA_04740"/>
<evidence type="ECO:0000313" key="2">
    <source>
        <dbReference type="Proteomes" id="UP000185434"/>
    </source>
</evidence>
<organism evidence="1 2">
    <name type="scientific">Corynebacterium frankenforstense DSM 45800</name>
    <dbReference type="NCBI Taxonomy" id="1437875"/>
    <lineage>
        <taxon>Bacteria</taxon>
        <taxon>Bacillati</taxon>
        <taxon>Actinomycetota</taxon>
        <taxon>Actinomycetes</taxon>
        <taxon>Mycobacteriales</taxon>
        <taxon>Corynebacteriaceae</taxon>
        <taxon>Corynebacterium</taxon>
    </lineage>
</organism>
<dbReference type="SUPFAM" id="SSF54285">
    <property type="entry name" value="MoaD/ThiS"/>
    <property type="match status" value="1"/>
</dbReference>
<keyword evidence="2" id="KW-1185">Reference proteome</keyword>
<dbReference type="InterPro" id="IPR003749">
    <property type="entry name" value="ThiS/MoaD-like"/>
</dbReference>
<dbReference type="EMBL" id="CP009247">
    <property type="protein sequence ID" value="APT88678.1"/>
    <property type="molecule type" value="Genomic_DNA"/>
</dbReference>
<dbReference type="RefSeq" id="WP_075663661.1">
    <property type="nucleotide sequence ID" value="NZ_CP009247.1"/>
</dbReference>
<accession>A0A1L7CS74</accession>
<reference evidence="1 2" key="1">
    <citation type="submission" date="2014-08" db="EMBL/GenBank/DDBJ databases">
        <title>Complete genome sequence of Corynebacterium frankenforstense ST18(T) (=DSM 45800(T)), isolated from raw cow milk.</title>
        <authorList>
            <person name="Ruckert C."/>
            <person name="Albersmeier A."/>
            <person name="Winkler A."/>
            <person name="Lipski A."/>
            <person name="Kalinowski J."/>
        </authorList>
    </citation>
    <scope>NUCLEOTIDE SEQUENCE [LARGE SCALE GENOMIC DNA]</scope>
    <source>
        <strain evidence="1 2">ST18</strain>
    </source>
</reference>